<feature type="compositionally biased region" description="Pro residues" evidence="2">
    <location>
        <begin position="706"/>
        <end position="722"/>
    </location>
</feature>
<feature type="compositionally biased region" description="Low complexity" evidence="2">
    <location>
        <begin position="533"/>
        <end position="543"/>
    </location>
</feature>
<dbReference type="PANTHER" id="PTHR43941">
    <property type="entry name" value="STRUCTURAL MAINTENANCE OF CHROMOSOMES PROTEIN 2"/>
    <property type="match status" value="1"/>
</dbReference>
<keyword evidence="1" id="KW-0175">Coiled coil</keyword>
<feature type="compositionally biased region" description="Polar residues" evidence="2">
    <location>
        <begin position="429"/>
        <end position="439"/>
    </location>
</feature>
<dbReference type="eggNOG" id="ENOG502S9QS">
    <property type="taxonomic scope" value="Eukaryota"/>
</dbReference>
<gene>
    <name evidence="4" type="primary">20350263</name>
    <name evidence="3" type="ORF">GGTG_09805</name>
</gene>
<reference evidence="3" key="2">
    <citation type="submission" date="2010-07" db="EMBL/GenBank/DDBJ databases">
        <authorList>
            <consortium name="The Broad Institute Genome Sequencing Platform"/>
            <consortium name="Broad Institute Genome Sequencing Center for Infectious Disease"/>
            <person name="Ma L.-J."/>
            <person name="Dead R."/>
            <person name="Young S."/>
            <person name="Zeng Q."/>
            <person name="Koehrsen M."/>
            <person name="Alvarado L."/>
            <person name="Berlin A."/>
            <person name="Chapman S.B."/>
            <person name="Chen Z."/>
            <person name="Freedman E."/>
            <person name="Gellesch M."/>
            <person name="Goldberg J."/>
            <person name="Griggs A."/>
            <person name="Gujja S."/>
            <person name="Heilman E.R."/>
            <person name="Heiman D."/>
            <person name="Hepburn T."/>
            <person name="Howarth C."/>
            <person name="Jen D."/>
            <person name="Larson L."/>
            <person name="Mehta T."/>
            <person name="Neiman D."/>
            <person name="Pearson M."/>
            <person name="Roberts A."/>
            <person name="Saif S."/>
            <person name="Shea T."/>
            <person name="Shenoy N."/>
            <person name="Sisk P."/>
            <person name="Stolte C."/>
            <person name="Sykes S."/>
            <person name="Walk T."/>
            <person name="White J."/>
            <person name="Yandava C."/>
            <person name="Haas B."/>
            <person name="Nusbaum C."/>
            <person name="Birren B."/>
        </authorList>
    </citation>
    <scope>NUCLEOTIDE SEQUENCE</scope>
    <source>
        <strain evidence="3">R3-111a-1</strain>
    </source>
</reference>
<dbReference type="AlphaFoldDB" id="J3P8H1"/>
<evidence type="ECO:0000256" key="2">
    <source>
        <dbReference type="SAM" id="MobiDB-lite"/>
    </source>
</evidence>
<protein>
    <submittedName>
        <fullName evidence="3 4">Uncharacterized protein</fullName>
    </submittedName>
</protein>
<dbReference type="Gene3D" id="1.20.5.340">
    <property type="match status" value="1"/>
</dbReference>
<reference evidence="4" key="4">
    <citation type="journal article" date="2015" name="G3 (Bethesda)">
        <title>Genome sequences of three phytopathogenic species of the Magnaporthaceae family of fungi.</title>
        <authorList>
            <person name="Okagaki L.H."/>
            <person name="Nunes C.C."/>
            <person name="Sailsbery J."/>
            <person name="Clay B."/>
            <person name="Brown D."/>
            <person name="John T."/>
            <person name="Oh Y."/>
            <person name="Young N."/>
            <person name="Fitzgerald M."/>
            <person name="Haas B.J."/>
            <person name="Zeng Q."/>
            <person name="Young S."/>
            <person name="Adiconis X."/>
            <person name="Fan L."/>
            <person name="Levin J.Z."/>
            <person name="Mitchell T.K."/>
            <person name="Okubara P.A."/>
            <person name="Farman M.L."/>
            <person name="Kohn L.M."/>
            <person name="Birren B."/>
            <person name="Ma L.-J."/>
            <person name="Dean R.A."/>
        </authorList>
    </citation>
    <scope>NUCLEOTIDE SEQUENCE</scope>
    <source>
        <strain evidence="4">R3-111a-1</strain>
    </source>
</reference>
<feature type="region of interest" description="Disordered" evidence="2">
    <location>
        <begin position="654"/>
        <end position="750"/>
    </location>
</feature>
<dbReference type="SUPFAM" id="SSF90257">
    <property type="entry name" value="Myosin rod fragments"/>
    <property type="match status" value="1"/>
</dbReference>
<organism evidence="3">
    <name type="scientific">Gaeumannomyces tritici (strain R3-111a-1)</name>
    <name type="common">Wheat and barley take-all root rot fungus</name>
    <name type="synonym">Gaeumannomyces graminis var. tritici</name>
    <dbReference type="NCBI Taxonomy" id="644352"/>
    <lineage>
        <taxon>Eukaryota</taxon>
        <taxon>Fungi</taxon>
        <taxon>Dikarya</taxon>
        <taxon>Ascomycota</taxon>
        <taxon>Pezizomycotina</taxon>
        <taxon>Sordariomycetes</taxon>
        <taxon>Sordariomycetidae</taxon>
        <taxon>Magnaporthales</taxon>
        <taxon>Magnaporthaceae</taxon>
        <taxon>Gaeumannomyces</taxon>
    </lineage>
</organism>
<feature type="coiled-coil region" evidence="1">
    <location>
        <begin position="265"/>
        <end position="299"/>
    </location>
</feature>
<sequence length="787" mass="85184">MADQLQSSASAVADAMATISSAVGSEPASIQCCCGRADCVFLKHNCAVLESVEKDVHAAAKMGQVLLARHEAYMADAERDRVELTSRIEELEVDKRELEADNVKTIQENRDLLDQLEALNSTVSDAETRITSLEAALQSTQVSARRLESAAARAAELERELEFLEREQERIQNDLFNSQRDARTAIQRWKTAERGVFNLQQQLERIEQEAREERARHAEVVERMDRQRAMEKDLNAAAGRLKGAAAVKTIGDGKSSTNPVVSHFVRDLLQDNANLQLGVAELRELLMNSNDEIQMLREQLEYHQPVANNEVSAASTLRAEIGPGEIDEESEEEIQPRLHNLQHTRKVSQEVHIHHHYHVKPEAKKPKKKRYLLNASVFTPPTRSPSTPPGGQWRAPAMLSHGHRDSVSTAQTHRWSLFSEPLSDIAPSSVPTSPQSNPRDSMFGHIAPDDICPPSPLNFADPMPPAWGRSHRRHASDASARSFQPSSSFPPRQPDHLPQPSPERDVAVKHSGAAAETASVPTNGTTNFEDDSTPTPSLTSSLDASQHLGKSPASAEGADSDALSAMGTTPATTRRHNLRRRDSHESIMSLSGGLDIHTLKARPSQLTFRHINAAAGTGLSAVTVTARPSISVTTEDGKSGSAVLRDSLGLGLPLPRPRITSAGGPPSTSSSASSFSLASALSTSTPRQPSALGRLASWRPWGGSSPPAPGPKTPKIPSPSPLSPTAAAATKSPKEQDFSRPAGINQAGAIPGFQEYFATHQKRMPPSKVKPDAVDTDALRDGLQEEG</sequence>
<accession>J3P8H1</accession>
<reference evidence="4" key="5">
    <citation type="submission" date="2018-04" db="UniProtKB">
        <authorList>
            <consortium name="EnsemblFungi"/>
        </authorList>
    </citation>
    <scope>IDENTIFICATION</scope>
    <source>
        <strain evidence="4">R3-111a-1</strain>
    </source>
</reference>
<reference evidence="3" key="3">
    <citation type="submission" date="2010-09" db="EMBL/GenBank/DDBJ databases">
        <title>Annotation of Gaeumannomyces graminis var. tritici R3-111a-1.</title>
        <authorList>
            <consortium name="The Broad Institute Genome Sequencing Platform"/>
            <person name="Ma L.-J."/>
            <person name="Dead R."/>
            <person name="Young S.K."/>
            <person name="Zeng Q."/>
            <person name="Gargeya S."/>
            <person name="Fitzgerald M."/>
            <person name="Haas B."/>
            <person name="Abouelleil A."/>
            <person name="Alvarado L."/>
            <person name="Arachchi H.M."/>
            <person name="Berlin A."/>
            <person name="Brown A."/>
            <person name="Chapman S.B."/>
            <person name="Chen Z."/>
            <person name="Dunbar C."/>
            <person name="Freedman E."/>
            <person name="Gearin G."/>
            <person name="Gellesch M."/>
            <person name="Goldberg J."/>
            <person name="Griggs A."/>
            <person name="Gujja S."/>
            <person name="Heiman D."/>
            <person name="Howarth C."/>
            <person name="Larson L."/>
            <person name="Lui A."/>
            <person name="MacDonald P.J.P."/>
            <person name="Mehta T."/>
            <person name="Montmayeur A."/>
            <person name="Murphy C."/>
            <person name="Neiman D."/>
            <person name="Pearson M."/>
            <person name="Priest M."/>
            <person name="Roberts A."/>
            <person name="Saif S."/>
            <person name="Shea T."/>
            <person name="Shenoy N."/>
            <person name="Sisk P."/>
            <person name="Stolte C."/>
            <person name="Sykes S."/>
            <person name="Yandava C."/>
            <person name="Wortman J."/>
            <person name="Nusbaum C."/>
            <person name="Birren B."/>
        </authorList>
    </citation>
    <scope>NUCLEOTIDE SEQUENCE</scope>
    <source>
        <strain evidence="3">R3-111a-1</strain>
    </source>
</reference>
<evidence type="ECO:0000256" key="1">
    <source>
        <dbReference type="SAM" id="Coils"/>
    </source>
</evidence>
<dbReference type="GeneID" id="20350263"/>
<evidence type="ECO:0000313" key="4">
    <source>
        <dbReference type="EnsemblFungi" id="EJT72954"/>
    </source>
</evidence>
<dbReference type="PANTHER" id="PTHR43941:SF1">
    <property type="entry name" value="STRUCTURAL MAINTENANCE OF CHROMOSOMES PROTEIN 2"/>
    <property type="match status" value="1"/>
</dbReference>
<dbReference type="GO" id="GO:0007076">
    <property type="term" value="P:mitotic chromosome condensation"/>
    <property type="evidence" value="ECO:0007669"/>
    <property type="project" value="TreeGrafter"/>
</dbReference>
<dbReference type="RefSeq" id="XP_009225928.1">
    <property type="nucleotide sequence ID" value="XM_009227664.1"/>
</dbReference>
<dbReference type="VEuPathDB" id="FungiDB:GGTG_09805"/>
<feature type="coiled-coil region" evidence="1">
    <location>
        <begin position="67"/>
        <end position="227"/>
    </location>
</feature>
<evidence type="ECO:0000313" key="5">
    <source>
        <dbReference type="Proteomes" id="UP000006039"/>
    </source>
</evidence>
<dbReference type="HOGENOM" id="CLU_008442_0_0_1"/>
<dbReference type="GO" id="GO:0000793">
    <property type="term" value="C:condensed chromosome"/>
    <property type="evidence" value="ECO:0007669"/>
    <property type="project" value="TreeGrafter"/>
</dbReference>
<feature type="compositionally biased region" description="Low complexity" evidence="2">
    <location>
        <begin position="654"/>
        <end position="685"/>
    </location>
</feature>
<reference evidence="5" key="1">
    <citation type="submission" date="2010-07" db="EMBL/GenBank/DDBJ databases">
        <title>The genome sequence of Gaeumannomyces graminis var. tritici strain R3-111a-1.</title>
        <authorList>
            <consortium name="The Broad Institute Genome Sequencing Platform"/>
            <person name="Ma L.-J."/>
            <person name="Dead R."/>
            <person name="Young S."/>
            <person name="Zeng Q."/>
            <person name="Koehrsen M."/>
            <person name="Alvarado L."/>
            <person name="Berlin A."/>
            <person name="Chapman S.B."/>
            <person name="Chen Z."/>
            <person name="Freedman E."/>
            <person name="Gellesch M."/>
            <person name="Goldberg J."/>
            <person name="Griggs A."/>
            <person name="Gujja S."/>
            <person name="Heilman E.R."/>
            <person name="Heiman D."/>
            <person name="Hepburn T."/>
            <person name="Howarth C."/>
            <person name="Jen D."/>
            <person name="Larson L."/>
            <person name="Mehta T."/>
            <person name="Neiman D."/>
            <person name="Pearson M."/>
            <person name="Roberts A."/>
            <person name="Saif S."/>
            <person name="Shea T."/>
            <person name="Shenoy N."/>
            <person name="Sisk P."/>
            <person name="Stolte C."/>
            <person name="Sykes S."/>
            <person name="Walk T."/>
            <person name="White J."/>
            <person name="Yandava C."/>
            <person name="Haas B."/>
            <person name="Nusbaum C."/>
            <person name="Birren B."/>
        </authorList>
    </citation>
    <scope>NUCLEOTIDE SEQUENCE [LARGE SCALE GENOMIC DNA]</scope>
    <source>
        <strain evidence="5">R3-111a-1</strain>
    </source>
</reference>
<dbReference type="Proteomes" id="UP000006039">
    <property type="component" value="Unassembled WGS sequence"/>
</dbReference>
<dbReference type="EnsemblFungi" id="EJT72954">
    <property type="protein sequence ID" value="EJT72954"/>
    <property type="gene ID" value="GGTG_09805"/>
</dbReference>
<dbReference type="GO" id="GO:0000796">
    <property type="term" value="C:condensin complex"/>
    <property type="evidence" value="ECO:0007669"/>
    <property type="project" value="TreeGrafter"/>
</dbReference>
<feature type="compositionally biased region" description="Low complexity" evidence="2">
    <location>
        <begin position="477"/>
        <end position="490"/>
    </location>
</feature>
<dbReference type="STRING" id="644352.J3P8H1"/>
<proteinExistence type="predicted"/>
<dbReference type="OrthoDB" id="4088568at2759"/>
<feature type="region of interest" description="Disordered" evidence="2">
    <location>
        <begin position="378"/>
        <end position="410"/>
    </location>
</feature>
<evidence type="ECO:0000313" key="3">
    <source>
        <dbReference type="EMBL" id="EJT72954.1"/>
    </source>
</evidence>
<feature type="region of interest" description="Disordered" evidence="2">
    <location>
        <begin position="423"/>
        <end position="584"/>
    </location>
</feature>
<dbReference type="EMBL" id="GL385399">
    <property type="protein sequence ID" value="EJT72954.1"/>
    <property type="molecule type" value="Genomic_DNA"/>
</dbReference>
<dbReference type="GO" id="GO:0003682">
    <property type="term" value="F:chromatin binding"/>
    <property type="evidence" value="ECO:0007669"/>
    <property type="project" value="TreeGrafter"/>
</dbReference>
<keyword evidence="5" id="KW-1185">Reference proteome</keyword>
<dbReference type="GO" id="GO:0000785">
    <property type="term" value="C:chromatin"/>
    <property type="evidence" value="ECO:0007669"/>
    <property type="project" value="TreeGrafter"/>
</dbReference>
<name>J3P8H1_GAET3</name>